<protein>
    <submittedName>
        <fullName evidence="3">Class I SAM-dependent methyltransferase</fullName>
    </submittedName>
</protein>
<reference evidence="4" key="1">
    <citation type="journal article" date="2019" name="Int. J. Syst. Evol. Microbiol.">
        <title>The Global Catalogue of Microorganisms (GCM) 10K type strain sequencing project: providing services to taxonomists for standard genome sequencing and annotation.</title>
        <authorList>
            <consortium name="The Broad Institute Genomics Platform"/>
            <consortium name="The Broad Institute Genome Sequencing Center for Infectious Disease"/>
            <person name="Wu L."/>
            <person name="Ma J."/>
        </authorList>
    </citation>
    <scope>NUCLEOTIDE SEQUENCE [LARGE SCALE GENOMIC DNA]</scope>
    <source>
        <strain evidence="4">JCM 19129</strain>
    </source>
</reference>
<keyword evidence="3" id="KW-0808">Transferase</keyword>
<dbReference type="InterPro" id="IPR029063">
    <property type="entry name" value="SAM-dependent_MTases_sf"/>
</dbReference>
<dbReference type="RefSeq" id="WP_345477178.1">
    <property type="nucleotide sequence ID" value="NZ_BAABLW010000007.1"/>
</dbReference>
<keyword evidence="4" id="KW-1185">Reference proteome</keyword>
<proteinExistence type="predicted"/>
<dbReference type="Proteomes" id="UP001500368">
    <property type="component" value="Unassembled WGS sequence"/>
</dbReference>
<sequence>MTTDQHPDHPGQPCAEPSGESSALTSGTEAGTGEHRPWTEDPEFVTLYDVENAGMWDTDFYRDLLDELGVQTVADIGCGTGGLALELAAAGIRVTGVEPAGAMIQVARQRIEQRIAEPTSSDHPGAALAERITLIHGYADQLESGAADAAVMVGHVAQYFLHRSEWDQVLAEAFRALRPGGWLAFESRNPAALELDAWDEESTRETQPHPGGGEFTSWLEVLSIEPDDDDGDLITCRAHSIMPDGRKLSADEPLRYRPLHVLCASLEQAGFVLEQLWGDWDRSELDEDSPEIIILARKPAASKESSR</sequence>
<name>A0ABP9FUP1_9MICC</name>
<accession>A0ABP9FUP1</accession>
<feature type="compositionally biased region" description="Polar residues" evidence="1">
    <location>
        <begin position="19"/>
        <end position="29"/>
    </location>
</feature>
<dbReference type="InterPro" id="IPR041698">
    <property type="entry name" value="Methyltransf_25"/>
</dbReference>
<gene>
    <name evidence="3" type="ORF">GCM10025790_12090</name>
</gene>
<comment type="caution">
    <text evidence="3">The sequence shown here is derived from an EMBL/GenBank/DDBJ whole genome shotgun (WGS) entry which is preliminary data.</text>
</comment>
<evidence type="ECO:0000313" key="4">
    <source>
        <dbReference type="Proteomes" id="UP001500368"/>
    </source>
</evidence>
<dbReference type="Gene3D" id="3.40.50.150">
    <property type="entry name" value="Vaccinia Virus protein VP39"/>
    <property type="match status" value="1"/>
</dbReference>
<feature type="domain" description="Methyltransferase" evidence="2">
    <location>
        <begin position="73"/>
        <end position="181"/>
    </location>
</feature>
<dbReference type="EMBL" id="BAABLW010000007">
    <property type="protein sequence ID" value="GAA4918140.1"/>
    <property type="molecule type" value="Genomic_DNA"/>
</dbReference>
<evidence type="ECO:0000256" key="1">
    <source>
        <dbReference type="SAM" id="MobiDB-lite"/>
    </source>
</evidence>
<dbReference type="GO" id="GO:0032259">
    <property type="term" value="P:methylation"/>
    <property type="evidence" value="ECO:0007669"/>
    <property type="project" value="UniProtKB-KW"/>
</dbReference>
<dbReference type="PANTHER" id="PTHR42912">
    <property type="entry name" value="METHYLTRANSFERASE"/>
    <property type="match status" value="1"/>
</dbReference>
<feature type="region of interest" description="Disordered" evidence="1">
    <location>
        <begin position="1"/>
        <end position="40"/>
    </location>
</feature>
<keyword evidence="3" id="KW-0489">Methyltransferase</keyword>
<dbReference type="PANTHER" id="PTHR42912:SF80">
    <property type="entry name" value="METHYLTRANSFERASE DOMAIN-CONTAINING PROTEIN"/>
    <property type="match status" value="1"/>
</dbReference>
<evidence type="ECO:0000259" key="2">
    <source>
        <dbReference type="Pfam" id="PF13649"/>
    </source>
</evidence>
<dbReference type="SUPFAM" id="SSF53335">
    <property type="entry name" value="S-adenosyl-L-methionine-dependent methyltransferases"/>
    <property type="match status" value="1"/>
</dbReference>
<evidence type="ECO:0000313" key="3">
    <source>
        <dbReference type="EMBL" id="GAA4918140.1"/>
    </source>
</evidence>
<dbReference type="CDD" id="cd02440">
    <property type="entry name" value="AdoMet_MTases"/>
    <property type="match status" value="1"/>
</dbReference>
<dbReference type="Pfam" id="PF13649">
    <property type="entry name" value="Methyltransf_25"/>
    <property type="match status" value="1"/>
</dbReference>
<dbReference type="GO" id="GO:0008168">
    <property type="term" value="F:methyltransferase activity"/>
    <property type="evidence" value="ECO:0007669"/>
    <property type="project" value="UniProtKB-KW"/>
</dbReference>
<dbReference type="InterPro" id="IPR050508">
    <property type="entry name" value="Methyltransf_Superfamily"/>
</dbReference>
<organism evidence="3 4">
    <name type="scientific">Nesterenkonia rhizosphaerae</name>
    <dbReference type="NCBI Taxonomy" id="1348272"/>
    <lineage>
        <taxon>Bacteria</taxon>
        <taxon>Bacillati</taxon>
        <taxon>Actinomycetota</taxon>
        <taxon>Actinomycetes</taxon>
        <taxon>Micrococcales</taxon>
        <taxon>Micrococcaceae</taxon>
        <taxon>Nesterenkonia</taxon>
    </lineage>
</organism>